<sequence>MKNLILLDHYYSPSELEERIREWIDYYNNQRYHEAIDNVTPGDRFYGKDMEILEQRQRTKTETMYQRRKIYRSFLINDLMGNLN</sequence>
<gene>
    <name evidence="2" type="ORF">S01H4_07401</name>
</gene>
<dbReference type="InterPro" id="IPR012337">
    <property type="entry name" value="RNaseH-like_sf"/>
</dbReference>
<dbReference type="GO" id="GO:0015074">
    <property type="term" value="P:DNA integration"/>
    <property type="evidence" value="ECO:0007669"/>
    <property type="project" value="InterPro"/>
</dbReference>
<proteinExistence type="predicted"/>
<dbReference type="Pfam" id="PF13683">
    <property type="entry name" value="rve_3"/>
    <property type="match status" value="1"/>
</dbReference>
<accession>X0ZLX8</accession>
<dbReference type="InterPro" id="IPR001584">
    <property type="entry name" value="Integrase_cat-core"/>
</dbReference>
<dbReference type="EMBL" id="BART01002416">
    <property type="protein sequence ID" value="GAG61388.1"/>
    <property type="molecule type" value="Genomic_DNA"/>
</dbReference>
<organism evidence="2">
    <name type="scientific">marine sediment metagenome</name>
    <dbReference type="NCBI Taxonomy" id="412755"/>
    <lineage>
        <taxon>unclassified sequences</taxon>
        <taxon>metagenomes</taxon>
        <taxon>ecological metagenomes</taxon>
    </lineage>
</organism>
<reference evidence="2" key="1">
    <citation type="journal article" date="2014" name="Front. Microbiol.">
        <title>High frequency of phylogenetically diverse reductive dehalogenase-homologous genes in deep subseafloor sedimentary metagenomes.</title>
        <authorList>
            <person name="Kawai M."/>
            <person name="Futagami T."/>
            <person name="Toyoda A."/>
            <person name="Takaki Y."/>
            <person name="Nishi S."/>
            <person name="Hori S."/>
            <person name="Arai W."/>
            <person name="Tsubouchi T."/>
            <person name="Morono Y."/>
            <person name="Uchiyama I."/>
            <person name="Ito T."/>
            <person name="Fujiyama A."/>
            <person name="Inagaki F."/>
            <person name="Takami H."/>
        </authorList>
    </citation>
    <scope>NUCLEOTIDE SEQUENCE</scope>
    <source>
        <strain evidence="2">Expedition CK06-06</strain>
    </source>
</reference>
<comment type="caution">
    <text evidence="2">The sequence shown here is derived from an EMBL/GenBank/DDBJ whole genome shotgun (WGS) entry which is preliminary data.</text>
</comment>
<evidence type="ECO:0000313" key="2">
    <source>
        <dbReference type="EMBL" id="GAG61388.1"/>
    </source>
</evidence>
<protein>
    <recommendedName>
        <fullName evidence="1">Integrase catalytic domain-containing protein</fullName>
    </recommendedName>
</protein>
<feature type="domain" description="Integrase catalytic" evidence="1">
    <location>
        <begin position="9"/>
        <end position="41"/>
    </location>
</feature>
<name>X0ZLX8_9ZZZZ</name>
<evidence type="ECO:0000259" key="1">
    <source>
        <dbReference type="Pfam" id="PF13683"/>
    </source>
</evidence>
<dbReference type="AlphaFoldDB" id="X0ZLX8"/>
<dbReference type="SUPFAM" id="SSF53098">
    <property type="entry name" value="Ribonuclease H-like"/>
    <property type="match status" value="1"/>
</dbReference>